<evidence type="ECO:0000313" key="1">
    <source>
        <dbReference type="EMBL" id="CAD7626168.1"/>
    </source>
</evidence>
<reference evidence="1" key="1">
    <citation type="submission" date="2020-11" db="EMBL/GenBank/DDBJ databases">
        <authorList>
            <person name="Tran Van P."/>
        </authorList>
    </citation>
    <scope>NUCLEOTIDE SEQUENCE</scope>
</reference>
<accession>A0A7R9KN14</accession>
<proteinExistence type="predicted"/>
<name>A0A7R9KN14_9ACAR</name>
<gene>
    <name evidence="1" type="ORF">OSB1V03_LOCUS6601</name>
</gene>
<dbReference type="Proteomes" id="UP000759131">
    <property type="component" value="Unassembled WGS sequence"/>
</dbReference>
<organism evidence="1">
    <name type="scientific">Medioppia subpectinata</name>
    <dbReference type="NCBI Taxonomy" id="1979941"/>
    <lineage>
        <taxon>Eukaryota</taxon>
        <taxon>Metazoa</taxon>
        <taxon>Ecdysozoa</taxon>
        <taxon>Arthropoda</taxon>
        <taxon>Chelicerata</taxon>
        <taxon>Arachnida</taxon>
        <taxon>Acari</taxon>
        <taxon>Acariformes</taxon>
        <taxon>Sarcoptiformes</taxon>
        <taxon>Oribatida</taxon>
        <taxon>Brachypylina</taxon>
        <taxon>Oppioidea</taxon>
        <taxon>Oppiidae</taxon>
        <taxon>Medioppia</taxon>
    </lineage>
</organism>
<dbReference type="PANTHER" id="PTHR15261:SF4">
    <property type="entry name" value="THROMBOSPONDIN-TYPE LAMININ G DOMAIN AND EAR REPEAT-CONTAINING PROTEIN"/>
    <property type="match status" value="1"/>
</dbReference>
<dbReference type="OrthoDB" id="6022258at2759"/>
<dbReference type="AlphaFoldDB" id="A0A7R9KN14"/>
<feature type="non-terminal residue" evidence="1">
    <location>
        <position position="1"/>
    </location>
</feature>
<dbReference type="EMBL" id="OC858204">
    <property type="protein sequence ID" value="CAD7626168.1"/>
    <property type="molecule type" value="Genomic_DNA"/>
</dbReference>
<evidence type="ECO:0000313" key="2">
    <source>
        <dbReference type="Proteomes" id="UP000759131"/>
    </source>
</evidence>
<dbReference type="GO" id="GO:0007165">
    <property type="term" value="P:signal transduction"/>
    <property type="evidence" value="ECO:0007669"/>
    <property type="project" value="TreeGrafter"/>
</dbReference>
<protein>
    <submittedName>
        <fullName evidence="1">Uncharacterized protein</fullName>
    </submittedName>
</protein>
<dbReference type="PANTHER" id="PTHR15261">
    <property type="entry name" value="THROMBOSPONDIN-TYPE LAMININ G DOMAIN AND EAR REPEAT-CONTAINING"/>
    <property type="match status" value="1"/>
</dbReference>
<keyword evidence="2" id="KW-1185">Reference proteome</keyword>
<dbReference type="EMBL" id="CAJPIZ010003629">
    <property type="protein sequence ID" value="CAG2106598.1"/>
    <property type="molecule type" value="Genomic_DNA"/>
</dbReference>
<sequence>MIPLCLCTSGLPSGLSTEDLKERLELAAAQVLSQHRFHTNYEDYRQEIGDEGDNGRSLERFKRSLMSDIPHLNRTNGLIPEPELIRAQKISDVMTNLKERYGFQKNYYQTVMNSIKSAVKSNTKSVVMTSSLIRNLTVISGINAKQIKSLTNIVWQNSRLTIEDLKFHFKDLANLIIGVDRRIAGLFQATNDVVLRNRPTIIIGRKRFVGHIEMPLLNVTSVDMVSVGPQNLQQLMSNLYRKSRPNLIKGVKHVVKPNLVKAFLNSRQINGIDFRNQIVTTNTPQTITGLVVYRSQLTVGKDLNINGRINGLKVEADLVFLNRPQTVMSHKIFTSPLVIANRVNSLTIDGIDLPKLTQSVLLSNGFRQIIESKLVFLKPLNTKSITVNGMVNKIDISLMANQLVYKNRPVLIRGRKLFILDDILIDNNLFVGKHLDGFAIPSHLLLRTRNQVITAPKHFRGIVRFEGKVTANGLVDGLRLPQDVVTLTGEDTIVGSVTFVRGIAVNQDIDARRLVDGVDISELRHYTLKQNDKRIESTVHFRNGVTVGAIELNGDVNGVNFGHLFREAIFRNSRNVTISGTKIFDSHVQMKQLFVDLVNGVHLYDLLSTNKNETILMPKVFLSDTSFKSLFVNGLVGGVNIGNLYNNRISLTKPETITGLKNFIDEVVISDYLSLNKMNGLTPQTDFVLKSKPNQIINGEKIFTKTVSANKVVAKNPTIVKGKIDNQKINDLSSRVIPLNANYTLPLTVVLVNCNSTYIQVFGDMNGLNVTHFANNVMSLTKTQTVFGPKFFRGEQTFSSIQTSKGISGISLSYLNENAVHLNKLSHIRVPIIFTHAVVFKKPLALNGVLNGVNITYLANDAVYKNINNLIYGQN</sequence>